<evidence type="ECO:0008006" key="3">
    <source>
        <dbReference type="Google" id="ProtNLM"/>
    </source>
</evidence>
<gene>
    <name evidence="1" type="ORF">NST17_19535</name>
</gene>
<reference evidence="1 2" key="1">
    <citation type="submission" date="2024-03" db="EMBL/GenBank/DDBJ databases">
        <title>Bacilli Hybrid Assemblies.</title>
        <authorList>
            <person name="Kovac J."/>
        </authorList>
    </citation>
    <scope>NUCLEOTIDE SEQUENCE [LARGE SCALE GENOMIC DNA]</scope>
    <source>
        <strain evidence="1 2">FSL M8-0022</strain>
    </source>
</reference>
<evidence type="ECO:0000313" key="2">
    <source>
        <dbReference type="Proteomes" id="UP001459714"/>
    </source>
</evidence>
<protein>
    <recommendedName>
        <fullName evidence="3">DUF2116 family Zn-ribbon domain-containing protein</fullName>
    </recommendedName>
</protein>
<organism evidence="1 2">
    <name type="scientific">Caldifermentibacillus hisashii</name>
    <dbReference type="NCBI Taxonomy" id="996558"/>
    <lineage>
        <taxon>Bacteria</taxon>
        <taxon>Bacillati</taxon>
        <taxon>Bacillota</taxon>
        <taxon>Bacilli</taxon>
        <taxon>Bacillales</taxon>
        <taxon>Bacillaceae</taxon>
        <taxon>Caldifermentibacillus</taxon>
    </lineage>
</organism>
<sequence length="72" mass="8573">MFYKAIPKNYRCLDCGREQYTNEKCFDCGSKSFERLKTLKEEELRQLLQNKIAIMSYEELKRVSELLKSGNI</sequence>
<proteinExistence type="predicted"/>
<name>A0ABU9K2M3_9BACI</name>
<comment type="caution">
    <text evidence="1">The sequence shown here is derived from an EMBL/GenBank/DDBJ whole genome shotgun (WGS) entry which is preliminary data.</text>
</comment>
<keyword evidence="2" id="KW-1185">Reference proteome</keyword>
<evidence type="ECO:0000313" key="1">
    <source>
        <dbReference type="EMBL" id="MEL3959349.1"/>
    </source>
</evidence>
<dbReference type="RefSeq" id="WP_342020987.1">
    <property type="nucleotide sequence ID" value="NZ_JBBYAK010000002.1"/>
</dbReference>
<dbReference type="Proteomes" id="UP001459714">
    <property type="component" value="Unassembled WGS sequence"/>
</dbReference>
<accession>A0ABU9K2M3</accession>
<dbReference type="EMBL" id="JBBYAK010000002">
    <property type="protein sequence ID" value="MEL3959349.1"/>
    <property type="molecule type" value="Genomic_DNA"/>
</dbReference>